<comment type="caution">
    <text evidence="11">The sequence shown here is derived from an EMBL/GenBank/DDBJ whole genome shotgun (WGS) entry which is preliminary data.</text>
</comment>
<dbReference type="GO" id="GO:0005886">
    <property type="term" value="C:plasma membrane"/>
    <property type="evidence" value="ECO:0007669"/>
    <property type="project" value="UniProtKB-SubCell"/>
</dbReference>
<keyword evidence="7" id="KW-0067">ATP-binding</keyword>
<gene>
    <name evidence="11" type="ORF">HMPREF9336_00057</name>
</gene>
<evidence type="ECO:0000313" key="12">
    <source>
        <dbReference type="Proteomes" id="UP000004816"/>
    </source>
</evidence>
<dbReference type="RefSeq" id="WP_021030473.1">
    <property type="nucleotide sequence ID" value="NZ_KI391954.1"/>
</dbReference>
<dbReference type="Proteomes" id="UP000004816">
    <property type="component" value="Unassembled WGS sequence"/>
</dbReference>
<comment type="similarity">
    <text evidence="2">Belongs to the EccB family.</text>
</comment>
<evidence type="ECO:0000256" key="8">
    <source>
        <dbReference type="ARBA" id="ARBA00022989"/>
    </source>
</evidence>
<keyword evidence="12" id="KW-1185">Reference proteome</keyword>
<reference evidence="11 12" key="1">
    <citation type="journal article" date="2011" name="Stand. Genomic Sci.">
        <title>High quality draft genome sequence of Segniliparus rugosus CDC 945(T)= (ATCC BAA-974(T)).</title>
        <authorList>
            <person name="Earl A.M."/>
            <person name="Desjardins C.A."/>
            <person name="Fitzgerald M.G."/>
            <person name="Arachchi H.M."/>
            <person name="Zeng Q."/>
            <person name="Mehta T."/>
            <person name="Griggs A."/>
            <person name="Birren B.W."/>
            <person name="Toney N.C."/>
            <person name="Carr J."/>
            <person name="Posey J."/>
            <person name="Butler W.R."/>
        </authorList>
    </citation>
    <scope>NUCLEOTIDE SEQUENCE [LARGE SCALE GENOMIC DNA]</scope>
    <source>
        <strain evidence="12">ATCC BAA-974 / DSM 45345 / CCUG 50838 / CIP 108380 / JCM 13579 / CDC 945</strain>
    </source>
</reference>
<keyword evidence="8 10" id="KW-1133">Transmembrane helix</keyword>
<evidence type="ECO:0000256" key="9">
    <source>
        <dbReference type="ARBA" id="ARBA00023136"/>
    </source>
</evidence>
<dbReference type="GO" id="GO:0005576">
    <property type="term" value="C:extracellular region"/>
    <property type="evidence" value="ECO:0007669"/>
    <property type="project" value="TreeGrafter"/>
</dbReference>
<proteinExistence type="inferred from homology"/>
<accession>E5XKN8</accession>
<evidence type="ECO:0000256" key="6">
    <source>
        <dbReference type="ARBA" id="ARBA00022801"/>
    </source>
</evidence>
<dbReference type="EMBL" id="ACZI02000003">
    <property type="protein sequence ID" value="EFV15085.2"/>
    <property type="molecule type" value="Genomic_DNA"/>
</dbReference>
<evidence type="ECO:0000256" key="1">
    <source>
        <dbReference type="ARBA" id="ARBA00004162"/>
    </source>
</evidence>
<keyword evidence="4 10" id="KW-0812">Transmembrane</keyword>
<dbReference type="PANTHER" id="PTHR40765">
    <property type="entry name" value="ESX-2 SECRETION SYSTEM ATPASE ECCB2"/>
    <property type="match status" value="1"/>
</dbReference>
<dbReference type="AlphaFoldDB" id="E5XKN8"/>
<dbReference type="Gene3D" id="3.30.2390.20">
    <property type="entry name" value="Type VII secretion system EccB, repeat 1 domain"/>
    <property type="match status" value="1"/>
</dbReference>
<keyword evidence="5" id="KW-0547">Nucleotide-binding</keyword>
<sequence>MSDKEESGGIRSYARNLTTRSQVNGYRFLLSRMEHAIVRRDIRMLHDPMRSQYRSLMVGMVLGVLVLAGCGIWAYFSPNRLIKQEQDTFISGRDSGARYVMVNGKLHPVLNAVSAWLITGKKVAPVSVKETELGKYSRGPLVGIVGAPDSIMGGTSTTKSEWSICDTTMVGIGSRTQQENPPRSTKVPEYPEGSIELSIVEGQARGAVLPPDSAFLVAYNGKNYLVYGDGKRAEINLDPQPNLGDEQRSREQAAANNAVMSAYQLTEYRKQDITKQQHFPRQISDGLFNSLEELKPIVPPEIPHRGDPPPQALGVSNILVGTVVKSRSTTSNEDQFYVIESTGYQPITRAMADLIRNSSDQIGTDIKVLQPSELNRLQIAHELDVDWYPPVPPKILDPKASPVICYNWSKSRGEAQSKARLFMGSKEPIPANGDPVELASADGGETVDAQGVHHNNGIDKVYVQPGTGFFAQGIGIAPNNEKHGSIFYVADTGVRFGIQSLSDASALGLPASSAGDGSVGLPVPWSILGKLPQGPTLSRADALVELDSAVPANNPAPLYVPQQSGKQGG</sequence>
<dbReference type="InterPro" id="IPR044857">
    <property type="entry name" value="T7SS_EccB_R1"/>
</dbReference>
<dbReference type="GO" id="GO:0016787">
    <property type="term" value="F:hydrolase activity"/>
    <property type="evidence" value="ECO:0007669"/>
    <property type="project" value="UniProtKB-KW"/>
</dbReference>
<dbReference type="PANTHER" id="PTHR40765:SF2">
    <property type="entry name" value="ESX-2 SECRETION SYSTEM ATPASE ECCB2"/>
    <property type="match status" value="1"/>
</dbReference>
<evidence type="ECO:0000256" key="5">
    <source>
        <dbReference type="ARBA" id="ARBA00022741"/>
    </source>
</evidence>
<evidence type="ECO:0000256" key="2">
    <source>
        <dbReference type="ARBA" id="ARBA00008149"/>
    </source>
</evidence>
<evidence type="ECO:0000313" key="11">
    <source>
        <dbReference type="EMBL" id="EFV15085.2"/>
    </source>
</evidence>
<dbReference type="Pfam" id="PF05108">
    <property type="entry name" value="T7SS_ESX1_EccB"/>
    <property type="match status" value="1"/>
</dbReference>
<evidence type="ECO:0000256" key="10">
    <source>
        <dbReference type="SAM" id="Phobius"/>
    </source>
</evidence>
<keyword evidence="3" id="KW-1003">Cell membrane</keyword>
<protein>
    <submittedName>
        <fullName evidence="11">Type VII secretion protein EccB</fullName>
    </submittedName>
</protein>
<dbReference type="InterPro" id="IPR042485">
    <property type="entry name" value="T7SS_EccB_R3"/>
</dbReference>
<dbReference type="OrthoDB" id="3847604at2"/>
<organism evidence="11 12">
    <name type="scientific">Segniliparus rugosus (strain ATCC BAA-974 / DSM 45345 / CCUG 50838 / CIP 108380 / JCM 13579 / CDC 945)</name>
    <dbReference type="NCBI Taxonomy" id="679197"/>
    <lineage>
        <taxon>Bacteria</taxon>
        <taxon>Bacillati</taxon>
        <taxon>Actinomycetota</taxon>
        <taxon>Actinomycetes</taxon>
        <taxon>Mycobacteriales</taxon>
        <taxon>Segniliparaceae</taxon>
        <taxon>Segniliparus</taxon>
    </lineage>
</organism>
<name>E5XKN8_SEGRC</name>
<keyword evidence="9 10" id="KW-0472">Membrane</keyword>
<dbReference type="GO" id="GO:0005524">
    <property type="term" value="F:ATP binding"/>
    <property type="evidence" value="ECO:0007669"/>
    <property type="project" value="UniProtKB-KW"/>
</dbReference>
<dbReference type="HOGENOM" id="CLU_036302_3_0_11"/>
<comment type="subcellular location">
    <subcellularLocation>
        <location evidence="1">Cell membrane</location>
        <topology evidence="1">Single-pass membrane protein</topology>
    </subcellularLocation>
</comment>
<evidence type="ECO:0000256" key="7">
    <source>
        <dbReference type="ARBA" id="ARBA00022840"/>
    </source>
</evidence>
<feature type="transmembrane region" description="Helical" evidence="10">
    <location>
        <begin position="53"/>
        <end position="76"/>
    </location>
</feature>
<dbReference type="InterPro" id="IPR007795">
    <property type="entry name" value="T7SS_EccB"/>
</dbReference>
<dbReference type="eggNOG" id="COG3266">
    <property type="taxonomic scope" value="Bacteria"/>
</dbReference>
<evidence type="ECO:0000256" key="4">
    <source>
        <dbReference type="ARBA" id="ARBA00022692"/>
    </source>
</evidence>
<keyword evidence="6" id="KW-0378">Hydrolase</keyword>
<dbReference type="STRING" id="679197.HMPREF9336_00057"/>
<evidence type="ECO:0000256" key="3">
    <source>
        <dbReference type="ARBA" id="ARBA00022475"/>
    </source>
</evidence>
<dbReference type="NCBIfam" id="TIGR03919">
    <property type="entry name" value="T7SS_EccB"/>
    <property type="match status" value="1"/>
</dbReference>
<dbReference type="Gene3D" id="2.40.50.910">
    <property type="entry name" value="Type VII secretion system EccB, repeat 3 domain"/>
    <property type="match status" value="1"/>
</dbReference>